<protein>
    <submittedName>
        <fullName evidence="3">Homoserine O-acetyltransferase</fullName>
    </submittedName>
</protein>
<evidence type="ECO:0000259" key="2">
    <source>
        <dbReference type="Pfam" id="PF00561"/>
    </source>
</evidence>
<comment type="caution">
    <text evidence="3">The sequence shown here is derived from an EMBL/GenBank/DDBJ whole genome shotgun (WGS) entry which is preliminary data.</text>
</comment>
<dbReference type="InterPro" id="IPR008220">
    <property type="entry name" value="HAT_MetX-like"/>
</dbReference>
<dbReference type="EMBL" id="SMGK01000002">
    <property type="protein sequence ID" value="TCK73619.1"/>
    <property type="molecule type" value="Genomic_DNA"/>
</dbReference>
<dbReference type="PANTHER" id="PTHR32268:SF15">
    <property type="entry name" value="HOMOSERINE ACETYLTRANSFERASE FAMILY PROTEIN (AFU_ORTHOLOGUE AFUA_1G15350)"/>
    <property type="match status" value="1"/>
</dbReference>
<organism evidence="3 4">
    <name type="scientific">Acidipila rosea</name>
    <dbReference type="NCBI Taxonomy" id="768535"/>
    <lineage>
        <taxon>Bacteria</taxon>
        <taxon>Pseudomonadati</taxon>
        <taxon>Acidobacteriota</taxon>
        <taxon>Terriglobia</taxon>
        <taxon>Terriglobales</taxon>
        <taxon>Acidobacteriaceae</taxon>
        <taxon>Acidipila</taxon>
    </lineage>
</organism>
<dbReference type="Pfam" id="PF00561">
    <property type="entry name" value="Abhydrolase_1"/>
    <property type="match status" value="1"/>
</dbReference>
<feature type="active site" description="Nucleophile" evidence="1">
    <location>
        <position position="164"/>
    </location>
</feature>
<feature type="active site" evidence="1">
    <location>
        <position position="349"/>
    </location>
</feature>
<gene>
    <name evidence="3" type="ORF">C7378_1232</name>
</gene>
<dbReference type="SUPFAM" id="SSF53474">
    <property type="entry name" value="alpha/beta-Hydrolases"/>
    <property type="match status" value="1"/>
</dbReference>
<dbReference type="InterPro" id="IPR000073">
    <property type="entry name" value="AB_hydrolase_1"/>
</dbReference>
<dbReference type="GO" id="GO:0016747">
    <property type="term" value="F:acyltransferase activity, transferring groups other than amino-acyl groups"/>
    <property type="evidence" value="ECO:0007669"/>
    <property type="project" value="InterPro"/>
</dbReference>
<evidence type="ECO:0000313" key="3">
    <source>
        <dbReference type="EMBL" id="TCK73619.1"/>
    </source>
</evidence>
<keyword evidence="3" id="KW-0808">Transferase</keyword>
<dbReference type="NCBIfam" id="NF005757">
    <property type="entry name" value="PRK07581.1"/>
    <property type="match status" value="1"/>
</dbReference>
<feature type="active site" evidence="1">
    <location>
        <position position="320"/>
    </location>
</feature>
<dbReference type="PIRSF" id="PIRSF000443">
    <property type="entry name" value="Homoser_Ac_trans"/>
    <property type="match status" value="1"/>
</dbReference>
<feature type="domain" description="AB hydrolase-1" evidence="2">
    <location>
        <begin position="98"/>
        <end position="339"/>
    </location>
</feature>
<name>A0A4R1LAX4_9BACT</name>
<sequence>MAARYKKWMSSILLVSFAFWGLGLRAQQATKPDAMKPERHLFVIKDFHTEHGAVLPEARIVFGTYGHLNAARDNAILLPSHYMANLHGYEWLIGPGHALDPSRYFLITTELFGNGRSSSPSNTPEPFHGPRFPIMTIRDNVQAVHQLLVDDLKITHLRAVIGFSMGSQQAFQWAVSYPDFADRIVATSGTAKTYPHGVVRLEGQIAALTADAAFKDGDYTQEPKRGIEAFSVVWTGWLFSQEWWRRELWKTYEPPGTTFEQVLTHFRTDFIPGADANDLILQMRTWEQNDVGATPGFGGNVERALRSIKVPVLYMPSATDLYFPLEDAKYEAQFIPQVSLVPIPSLWGHTAGAGSNPADEKFLNEKIGQFINGGQ</sequence>
<evidence type="ECO:0000313" key="4">
    <source>
        <dbReference type="Proteomes" id="UP000295210"/>
    </source>
</evidence>
<evidence type="ECO:0000256" key="1">
    <source>
        <dbReference type="PIRSR" id="PIRSR000443-1"/>
    </source>
</evidence>
<dbReference type="AlphaFoldDB" id="A0A4R1LAX4"/>
<dbReference type="Gene3D" id="3.40.50.1820">
    <property type="entry name" value="alpha/beta hydrolase"/>
    <property type="match status" value="1"/>
</dbReference>
<keyword evidence="4" id="KW-1185">Reference proteome</keyword>
<proteinExistence type="predicted"/>
<dbReference type="PANTHER" id="PTHR32268">
    <property type="entry name" value="HOMOSERINE O-ACETYLTRANSFERASE"/>
    <property type="match status" value="1"/>
</dbReference>
<dbReference type="InterPro" id="IPR029058">
    <property type="entry name" value="AB_hydrolase_fold"/>
</dbReference>
<dbReference type="RefSeq" id="WP_243648102.1">
    <property type="nucleotide sequence ID" value="NZ_SMGK01000002.1"/>
</dbReference>
<reference evidence="3 4" key="1">
    <citation type="submission" date="2019-03" db="EMBL/GenBank/DDBJ databases">
        <title>Genomic Encyclopedia of Type Strains, Phase IV (KMG-IV): sequencing the most valuable type-strain genomes for metagenomic binning, comparative biology and taxonomic classification.</title>
        <authorList>
            <person name="Goeker M."/>
        </authorList>
    </citation>
    <scope>NUCLEOTIDE SEQUENCE [LARGE SCALE GENOMIC DNA]</scope>
    <source>
        <strain evidence="3 4">DSM 103428</strain>
    </source>
</reference>
<accession>A0A4R1LAX4</accession>
<dbReference type="Proteomes" id="UP000295210">
    <property type="component" value="Unassembled WGS sequence"/>
</dbReference>